<dbReference type="PIRSF" id="PIRSF004681">
    <property type="entry name" value="UCP004681"/>
    <property type="match status" value="1"/>
</dbReference>
<organism evidence="2 3">
    <name type="scientific">candidate division WOR-3 bacterium</name>
    <dbReference type="NCBI Taxonomy" id="2052148"/>
    <lineage>
        <taxon>Bacteria</taxon>
        <taxon>Bacteria division WOR-3</taxon>
    </lineage>
</organism>
<evidence type="ECO:0000256" key="1">
    <source>
        <dbReference type="ARBA" id="ARBA00005534"/>
    </source>
</evidence>
<dbReference type="PANTHER" id="PTHR30615:SF8">
    <property type="entry name" value="UPF0047 PROTEIN C4A8.02C"/>
    <property type="match status" value="1"/>
</dbReference>
<dbReference type="InterPro" id="IPR035917">
    <property type="entry name" value="YjbQ-like_sf"/>
</dbReference>
<reference evidence="2" key="1">
    <citation type="journal article" date="2020" name="mSystems">
        <title>Genome- and Community-Level Interaction Insights into Carbon Utilization and Element Cycling Functions of Hydrothermarchaeota in Hydrothermal Sediment.</title>
        <authorList>
            <person name="Zhou Z."/>
            <person name="Liu Y."/>
            <person name="Xu W."/>
            <person name="Pan J."/>
            <person name="Luo Z.H."/>
            <person name="Li M."/>
        </authorList>
    </citation>
    <scope>NUCLEOTIDE SEQUENCE</scope>
    <source>
        <strain evidence="2">HyVt-388</strain>
    </source>
</reference>
<name>A0A9C9EL36_UNCW3</name>
<protein>
    <submittedName>
        <fullName evidence="2">YjbQ family protein</fullName>
    </submittedName>
</protein>
<gene>
    <name evidence="2" type="ORF">ENI34_03025</name>
</gene>
<evidence type="ECO:0000313" key="3">
    <source>
        <dbReference type="Proteomes" id="UP000885826"/>
    </source>
</evidence>
<accession>A0A9C9EL36</accession>
<dbReference type="PANTHER" id="PTHR30615">
    <property type="entry name" value="UNCHARACTERIZED PROTEIN YJBQ-RELATED"/>
    <property type="match status" value="1"/>
</dbReference>
<evidence type="ECO:0000313" key="2">
    <source>
        <dbReference type="EMBL" id="HEC78098.1"/>
    </source>
</evidence>
<dbReference type="AlphaFoldDB" id="A0A9C9EL36"/>
<dbReference type="NCBIfam" id="TIGR00149">
    <property type="entry name" value="TIGR00149_YjbQ"/>
    <property type="match status" value="1"/>
</dbReference>
<dbReference type="Pfam" id="PF01894">
    <property type="entry name" value="YjbQ"/>
    <property type="match status" value="1"/>
</dbReference>
<dbReference type="SUPFAM" id="SSF111038">
    <property type="entry name" value="YjbQ-like"/>
    <property type="match status" value="1"/>
</dbReference>
<dbReference type="EMBL" id="DRIG01000032">
    <property type="protein sequence ID" value="HEC78098.1"/>
    <property type="molecule type" value="Genomic_DNA"/>
</dbReference>
<dbReference type="InterPro" id="IPR001602">
    <property type="entry name" value="UPF0047_YjbQ-like"/>
</dbReference>
<sequence>MLDKISVRTGKRTELVDITEKIQKVIDSRKVKEGVLYIFCPHTTAALIVNENCDPSVRTDITEVLNRLIPHSAGYAHSEGNADAHVKASIIGSSRTLFIENKKIALGTWQGIFLCEFDGPRTREVWVKLIEEQSS</sequence>
<dbReference type="Gene3D" id="2.60.120.460">
    <property type="entry name" value="YjbQ-like"/>
    <property type="match status" value="1"/>
</dbReference>
<proteinExistence type="inferred from homology"/>
<comment type="similarity">
    <text evidence="1">Belongs to the UPF0047 family.</text>
</comment>
<comment type="caution">
    <text evidence="2">The sequence shown here is derived from an EMBL/GenBank/DDBJ whole genome shotgun (WGS) entry which is preliminary data.</text>
</comment>
<dbReference type="Proteomes" id="UP000885826">
    <property type="component" value="Unassembled WGS sequence"/>
</dbReference>